<dbReference type="PANTHER" id="PTHR24346">
    <property type="entry name" value="MAP/MICROTUBULE AFFINITY-REGULATING KINASE"/>
    <property type="match status" value="1"/>
</dbReference>
<dbReference type="InterPro" id="IPR017441">
    <property type="entry name" value="Protein_kinase_ATP_BS"/>
</dbReference>
<dbReference type="GO" id="GO:0005634">
    <property type="term" value="C:nucleus"/>
    <property type="evidence" value="ECO:0007669"/>
    <property type="project" value="TreeGrafter"/>
</dbReference>
<dbReference type="InterPro" id="IPR011009">
    <property type="entry name" value="Kinase-like_dom_sf"/>
</dbReference>
<dbReference type="PANTHER" id="PTHR24346:SF51">
    <property type="entry name" value="PAS DOMAIN-CONTAINING SERINE_THREONINE-PROTEIN KINASE"/>
    <property type="match status" value="1"/>
</dbReference>
<dbReference type="PROSITE" id="PS50011">
    <property type="entry name" value="PROTEIN_KINASE_DOM"/>
    <property type="match status" value="1"/>
</dbReference>
<dbReference type="AlphaFoldDB" id="A0A060TB10"/>
<dbReference type="PhylomeDB" id="A0A060TB10"/>
<dbReference type="PROSITE" id="PS00108">
    <property type="entry name" value="PROTEIN_KINASE_ST"/>
    <property type="match status" value="1"/>
</dbReference>
<evidence type="ECO:0000256" key="4">
    <source>
        <dbReference type="SAM" id="MobiDB-lite"/>
    </source>
</evidence>
<dbReference type="InterPro" id="IPR000719">
    <property type="entry name" value="Prot_kinase_dom"/>
</dbReference>
<dbReference type="GO" id="GO:0004674">
    <property type="term" value="F:protein serine/threonine kinase activity"/>
    <property type="evidence" value="ECO:0007669"/>
    <property type="project" value="TreeGrafter"/>
</dbReference>
<feature type="compositionally biased region" description="Low complexity" evidence="4">
    <location>
        <begin position="162"/>
        <end position="176"/>
    </location>
</feature>
<dbReference type="SMART" id="SM00220">
    <property type="entry name" value="S_TKc"/>
    <property type="match status" value="1"/>
</dbReference>
<feature type="compositionally biased region" description="Basic and acidic residues" evidence="4">
    <location>
        <begin position="12"/>
        <end position="22"/>
    </location>
</feature>
<feature type="region of interest" description="Disordered" evidence="4">
    <location>
        <begin position="210"/>
        <end position="251"/>
    </location>
</feature>
<feature type="compositionally biased region" description="Polar residues" evidence="4">
    <location>
        <begin position="210"/>
        <end position="228"/>
    </location>
</feature>
<reference evidence="6" key="1">
    <citation type="submission" date="2014-02" db="EMBL/GenBank/DDBJ databases">
        <authorList>
            <person name="Genoscope - CEA"/>
        </authorList>
    </citation>
    <scope>NUCLEOTIDE SEQUENCE</scope>
    <source>
        <strain evidence="6">LS3</strain>
    </source>
</reference>
<name>A0A060TB10_BLAAD</name>
<keyword evidence="2 3" id="KW-0067">ATP-binding</keyword>
<feature type="compositionally biased region" description="Polar residues" evidence="4">
    <location>
        <begin position="42"/>
        <end position="58"/>
    </location>
</feature>
<dbReference type="GO" id="GO:0035556">
    <property type="term" value="P:intracellular signal transduction"/>
    <property type="evidence" value="ECO:0007669"/>
    <property type="project" value="TreeGrafter"/>
</dbReference>
<dbReference type="PROSITE" id="PS00107">
    <property type="entry name" value="PROTEIN_KINASE_ATP"/>
    <property type="match status" value="1"/>
</dbReference>
<sequence length="732" mass="79478">MSHPASLDTGSDDQKLLHDHYTKVNVTTRARATPPSGLSKLLSENNSAQTSASSSRVTSPGIASELSNAGSVDLDVFTTADGTPGTPANRNQPQDYINKGHESSRSNTRIATDFVLGTPGDSDSVSASGPEESPISGPSTRTSASRTSSRAAPLAINGGDGPDSPSSDNGNGNSNSRMGMDPSSVKSSAGDIEARFIVDVDKVRQNNATYSSSFQGNRQPSRSASSLSLFAKAGRRESRPESVSSSSSLMTTGSSLDLKRFFQKPWKQTPVLVPEGGTISVAPSISSTDQQNTPHHSPSVATPHSPSVPPSPSSVNMGQSIPRSYRRHQSSTAIASSPSSFKLRDFIRSRPSANIANSLDLGDDTITKTSLSKNYGRLGKALGEGAGGSVRLVKRHKDKQIFAVKEFRAKLNYETDREYSKKVTAEYCIGLTLKHPNIVETVDIVYESEKIYQVMEYCEYDLFAIVMSGKMSRREVYCDFKQIMSGIKYMHDSGLAHRDIKLDNCVINSRGIVKIIDFGSAVVFRYPESEKIIPAQGIVGSDPYLAPEVVNKGQYNSPPTDIWSAAIVFCCMLMRKFPWKSPRLTDHSFKTFVGDSGYGSATSTTDDGALSMDMSRLDVGPALNSSMILPGTTTTTSTHDRIPHGARKLLRSLPEEVWPLVLSMLSIDPDKRATIEDCFNDKWFSSVEYCTIQDGHVVPRGGHSHATVSFEEAHIAMLEKKNRKKKGREKMW</sequence>
<dbReference type="Gene3D" id="3.30.200.20">
    <property type="entry name" value="Phosphorylase Kinase, domain 1"/>
    <property type="match status" value="1"/>
</dbReference>
<proteinExistence type="predicted"/>
<evidence type="ECO:0000313" key="6">
    <source>
        <dbReference type="EMBL" id="CDP37989.1"/>
    </source>
</evidence>
<dbReference type="SUPFAM" id="SSF56112">
    <property type="entry name" value="Protein kinase-like (PK-like)"/>
    <property type="match status" value="1"/>
</dbReference>
<feature type="compositionally biased region" description="Low complexity" evidence="4">
    <location>
        <begin position="126"/>
        <end position="152"/>
    </location>
</feature>
<dbReference type="GO" id="GO:0005524">
    <property type="term" value="F:ATP binding"/>
    <property type="evidence" value="ECO:0007669"/>
    <property type="project" value="UniProtKB-UniRule"/>
</dbReference>
<feature type="region of interest" description="Disordered" evidence="4">
    <location>
        <begin position="1"/>
        <end position="188"/>
    </location>
</feature>
<gene>
    <name evidence="6" type="ORF">GNLVRS02_ARAD1D24288g</name>
</gene>
<feature type="binding site" evidence="3">
    <location>
        <position position="405"/>
    </location>
    <ligand>
        <name>ATP</name>
        <dbReference type="ChEBI" id="CHEBI:30616"/>
    </ligand>
</feature>
<evidence type="ECO:0000256" key="1">
    <source>
        <dbReference type="ARBA" id="ARBA00022741"/>
    </source>
</evidence>
<feature type="compositionally biased region" description="Polar residues" evidence="4">
    <location>
        <begin position="86"/>
        <end position="95"/>
    </location>
</feature>
<dbReference type="GO" id="GO:0045719">
    <property type="term" value="P:negative regulation of glycogen biosynthetic process"/>
    <property type="evidence" value="ECO:0007669"/>
    <property type="project" value="TreeGrafter"/>
</dbReference>
<feature type="region of interest" description="Disordered" evidence="4">
    <location>
        <begin position="275"/>
        <end position="336"/>
    </location>
</feature>
<organism evidence="6">
    <name type="scientific">Blastobotrys adeninivorans</name>
    <name type="common">Yeast</name>
    <name type="synonym">Arxula adeninivorans</name>
    <dbReference type="NCBI Taxonomy" id="409370"/>
    <lineage>
        <taxon>Eukaryota</taxon>
        <taxon>Fungi</taxon>
        <taxon>Dikarya</taxon>
        <taxon>Ascomycota</taxon>
        <taxon>Saccharomycotina</taxon>
        <taxon>Dipodascomycetes</taxon>
        <taxon>Dipodascales</taxon>
        <taxon>Trichomonascaceae</taxon>
        <taxon>Blastobotrys</taxon>
    </lineage>
</organism>
<feature type="compositionally biased region" description="Polar residues" evidence="4">
    <location>
        <begin position="281"/>
        <end position="293"/>
    </location>
</feature>
<feature type="compositionally biased region" description="Low complexity" evidence="4">
    <location>
        <begin position="241"/>
        <end position="251"/>
    </location>
</feature>
<keyword evidence="1 3" id="KW-0547">Nucleotide-binding</keyword>
<protein>
    <submittedName>
        <fullName evidence="6">ARAD1D24288p</fullName>
    </submittedName>
</protein>
<feature type="compositionally biased region" description="Low complexity" evidence="4">
    <location>
        <begin position="294"/>
        <end position="305"/>
    </location>
</feature>
<evidence type="ECO:0000259" key="5">
    <source>
        <dbReference type="PROSITE" id="PS50011"/>
    </source>
</evidence>
<reference evidence="6" key="2">
    <citation type="submission" date="2014-06" db="EMBL/GenBank/DDBJ databases">
        <title>The complete genome of Blastobotrys (Arxula) adeninivorans LS3 - a yeast of biotechnological interest.</title>
        <authorList>
            <person name="Kunze G."/>
            <person name="Gaillardin C."/>
            <person name="Czernicka M."/>
            <person name="Durrens P."/>
            <person name="Martin T."/>
            <person name="Boer E."/>
            <person name="Gabaldon T."/>
            <person name="Cruz J."/>
            <person name="Talla E."/>
            <person name="Marck C."/>
            <person name="Goffeau A."/>
            <person name="Barbe V."/>
            <person name="Baret P."/>
            <person name="Baronian K."/>
            <person name="Beier S."/>
            <person name="Bleykasten C."/>
            <person name="Bode R."/>
            <person name="Casaregola S."/>
            <person name="Despons L."/>
            <person name="Fairhead C."/>
            <person name="Giersberg M."/>
            <person name="Gierski P."/>
            <person name="Hahnel U."/>
            <person name="Hartmann A."/>
            <person name="Jankowska D."/>
            <person name="Jubin C."/>
            <person name="Jung P."/>
            <person name="Lafontaine I."/>
            <person name="Leh-Louis V."/>
            <person name="Lemaire M."/>
            <person name="Marcet-Houben M."/>
            <person name="Mascher M."/>
            <person name="Morel G."/>
            <person name="Richard G.-F."/>
            <person name="Riechen J."/>
            <person name="Sacerdot C."/>
            <person name="Sarkar A."/>
            <person name="Savel G."/>
            <person name="Schacherer J."/>
            <person name="Sherman D."/>
            <person name="Straub M.-L."/>
            <person name="Stein N."/>
            <person name="Thierry A."/>
            <person name="Trautwein-Schult A."/>
            <person name="Westhof E."/>
            <person name="Worch S."/>
            <person name="Dujon B."/>
            <person name="Souciet J.-L."/>
            <person name="Wincker P."/>
            <person name="Scholz U."/>
            <person name="Neuveglise N."/>
        </authorList>
    </citation>
    <scope>NUCLEOTIDE SEQUENCE</scope>
    <source>
        <strain evidence="6">LS3</strain>
    </source>
</reference>
<evidence type="ECO:0000256" key="2">
    <source>
        <dbReference type="ARBA" id="ARBA00022840"/>
    </source>
</evidence>
<dbReference type="Gene3D" id="1.10.510.10">
    <property type="entry name" value="Transferase(Phosphotransferase) domain 1"/>
    <property type="match status" value="1"/>
</dbReference>
<accession>A0A060TB10</accession>
<dbReference type="EMBL" id="HG937694">
    <property type="protein sequence ID" value="CDP37989.1"/>
    <property type="molecule type" value="Genomic_DNA"/>
</dbReference>
<dbReference type="InterPro" id="IPR008271">
    <property type="entry name" value="Ser/Thr_kinase_AS"/>
</dbReference>
<dbReference type="Pfam" id="PF00069">
    <property type="entry name" value="Pkinase"/>
    <property type="match status" value="1"/>
</dbReference>
<feature type="domain" description="Protein kinase" evidence="5">
    <location>
        <begin position="376"/>
        <end position="684"/>
    </location>
</feature>
<evidence type="ECO:0000256" key="3">
    <source>
        <dbReference type="PROSITE-ProRule" id="PRU10141"/>
    </source>
</evidence>
<dbReference type="GO" id="GO:0005829">
    <property type="term" value="C:cytosol"/>
    <property type="evidence" value="ECO:0007669"/>
    <property type="project" value="TreeGrafter"/>
</dbReference>